<evidence type="ECO:0000256" key="1">
    <source>
        <dbReference type="ARBA" id="ARBA00022614"/>
    </source>
</evidence>
<dbReference type="SMART" id="SM00365">
    <property type="entry name" value="LRR_SD22"/>
    <property type="match status" value="6"/>
</dbReference>
<dbReference type="InterPro" id="IPR001611">
    <property type="entry name" value="Leu-rich_rpt"/>
</dbReference>
<organism evidence="4 5">
    <name type="scientific">Cardiosporidium cionae</name>
    <dbReference type="NCBI Taxonomy" id="476202"/>
    <lineage>
        <taxon>Eukaryota</taxon>
        <taxon>Sar</taxon>
        <taxon>Alveolata</taxon>
        <taxon>Apicomplexa</taxon>
        <taxon>Aconoidasida</taxon>
        <taxon>Nephromycida</taxon>
        <taxon>Cardiosporidium</taxon>
    </lineage>
</organism>
<dbReference type="Pfam" id="PF12799">
    <property type="entry name" value="LRR_4"/>
    <property type="match status" value="1"/>
</dbReference>
<reference evidence="4 5" key="1">
    <citation type="journal article" date="2020" name="bioRxiv">
        <title>Metabolic contributions of an alphaproteobacterial endosymbiont in the apicomplexan Cardiosporidium cionae.</title>
        <authorList>
            <person name="Hunter E.S."/>
            <person name="Paight C.J."/>
            <person name="Lane C.E."/>
        </authorList>
    </citation>
    <scope>NUCLEOTIDE SEQUENCE [LARGE SCALE GENOMIC DNA]</scope>
    <source>
        <strain evidence="4">ESH_2018</strain>
    </source>
</reference>
<evidence type="ECO:0000256" key="3">
    <source>
        <dbReference type="SAM" id="MobiDB-lite"/>
    </source>
</evidence>
<dbReference type="SMART" id="SM00369">
    <property type="entry name" value="LRR_TYP"/>
    <property type="match status" value="5"/>
</dbReference>
<comment type="caution">
    <text evidence="4">The sequence shown here is derived from an EMBL/GenBank/DDBJ whole genome shotgun (WGS) entry which is preliminary data.</text>
</comment>
<dbReference type="EMBL" id="JADAQX010000378">
    <property type="protein sequence ID" value="KAF8820468.1"/>
    <property type="molecule type" value="Genomic_DNA"/>
</dbReference>
<dbReference type="InterPro" id="IPR003591">
    <property type="entry name" value="Leu-rich_rpt_typical-subtyp"/>
</dbReference>
<name>A0ABQ7J8Z5_9APIC</name>
<gene>
    <name evidence="4" type="ORF">IE077_003155</name>
</gene>
<dbReference type="PANTHER" id="PTHR46652">
    <property type="entry name" value="LEUCINE-RICH REPEAT AND IQ DOMAIN-CONTAINING PROTEIN 1-RELATED"/>
    <property type="match status" value="1"/>
</dbReference>
<dbReference type="PANTHER" id="PTHR46652:SF7">
    <property type="entry name" value="LEUCINE-RICH REPEAT AND IQ DOMAIN-CONTAINING PROTEIN 1"/>
    <property type="match status" value="1"/>
</dbReference>
<keyword evidence="2" id="KW-0677">Repeat</keyword>
<evidence type="ECO:0000256" key="2">
    <source>
        <dbReference type="ARBA" id="ARBA00022737"/>
    </source>
</evidence>
<dbReference type="Proteomes" id="UP000823046">
    <property type="component" value="Unassembled WGS sequence"/>
</dbReference>
<keyword evidence="5" id="KW-1185">Reference proteome</keyword>
<keyword evidence="1" id="KW-0433">Leucine-rich repeat</keyword>
<dbReference type="PROSITE" id="PS51450">
    <property type="entry name" value="LRR"/>
    <property type="match status" value="4"/>
</dbReference>
<dbReference type="SUPFAM" id="SSF52058">
    <property type="entry name" value="L domain-like"/>
    <property type="match status" value="1"/>
</dbReference>
<feature type="region of interest" description="Disordered" evidence="3">
    <location>
        <begin position="280"/>
        <end position="299"/>
    </location>
</feature>
<accession>A0ABQ7J8Z5</accession>
<evidence type="ECO:0000313" key="5">
    <source>
        <dbReference type="Proteomes" id="UP000823046"/>
    </source>
</evidence>
<dbReference type="InterPro" id="IPR025875">
    <property type="entry name" value="Leu-rich_rpt_4"/>
</dbReference>
<protein>
    <submittedName>
        <fullName evidence="4">Leucine rich repeat-containing protein</fullName>
    </submittedName>
</protein>
<dbReference type="InterPro" id="IPR050836">
    <property type="entry name" value="SDS22/Internalin_LRR"/>
</dbReference>
<proteinExistence type="predicted"/>
<dbReference type="InterPro" id="IPR032675">
    <property type="entry name" value="LRR_dom_sf"/>
</dbReference>
<dbReference type="Gene3D" id="3.80.10.10">
    <property type="entry name" value="Ribonuclease Inhibitor"/>
    <property type="match status" value="2"/>
</dbReference>
<sequence length="299" mass="34042">MAGSELAREESDSRRIDHLTLAIVAESESAPQNDISQLKILSLPNKGISSCDDLSQLKSLQRIDLPSNELTEADFLQYNLELCWIDLRMNQIHQLSFLKYLRALTVLNLSHNQISKIDNLSGLMNLKALILSHNQIRNIPDLSFLTNLETLVVSHNQVEEIIRPQKTMKQLKKISLSNNQIRNFPFGEKFPELAELRLNSNKLMTLPSNKIQQMSMLRILDIGNNAINDIKIFSSLQNLLKLRNINIAGNLSAEDMAIVFSQFSTHKTLEIFNSKNIKDVPPSRKRKRNVPSVTVLKKH</sequence>
<dbReference type="Pfam" id="PF13516">
    <property type="entry name" value="LRR_6"/>
    <property type="match status" value="1"/>
</dbReference>
<evidence type="ECO:0000313" key="4">
    <source>
        <dbReference type="EMBL" id="KAF8820468.1"/>
    </source>
</evidence>